<dbReference type="Proteomes" id="UP001195483">
    <property type="component" value="Unassembled WGS sequence"/>
</dbReference>
<feature type="transmembrane region" description="Helical" evidence="2">
    <location>
        <begin position="100"/>
        <end position="124"/>
    </location>
</feature>
<evidence type="ECO:0000313" key="3">
    <source>
        <dbReference type="EMBL" id="KAK3591705.1"/>
    </source>
</evidence>
<dbReference type="EMBL" id="JAEAOA010001196">
    <property type="protein sequence ID" value="KAK3591705.1"/>
    <property type="molecule type" value="Genomic_DNA"/>
</dbReference>
<keyword evidence="4" id="KW-1185">Reference proteome</keyword>
<reference evidence="3" key="2">
    <citation type="journal article" date="2021" name="Genome Biol. Evol.">
        <title>Developing a high-quality reference genome for a parasitic bivalve with doubly uniparental inheritance (Bivalvia: Unionida).</title>
        <authorList>
            <person name="Smith C.H."/>
        </authorList>
    </citation>
    <scope>NUCLEOTIDE SEQUENCE</scope>
    <source>
        <strain evidence="3">CHS0354</strain>
        <tissue evidence="3">Mantle</tissue>
    </source>
</reference>
<sequence>MGFSTTVKVAMWITLFAFFLEAVGFAIPFVFGIVIPNGDITLYAFVGIWYVVACVKGRGIDSCASQAIAQNLGSDYQGNIDGKNITNLANNAGMALGVNVAWLAFQIIMTVGVGLCLLAFLVILCSACYRSTSKKWFIFACIMLFFSALIILGMIALFIAAMELVFVFLFVVGTAENFPWSLLILGIGAILSLVASIIFMVITCNWNRHKYQESDTDSENEVPMSDIQKEGYENRGYDPRNAPPDYSGYPSQYDRPYGQSYVQSQVYPSNYGSSQYEKPHVKYPSQSENMYRPYSQHKY</sequence>
<proteinExistence type="predicted"/>
<feature type="transmembrane region" description="Helical" evidence="2">
    <location>
        <begin position="12"/>
        <end position="35"/>
    </location>
</feature>
<reference evidence="3" key="3">
    <citation type="submission" date="2023-05" db="EMBL/GenBank/DDBJ databases">
        <authorList>
            <person name="Smith C.H."/>
        </authorList>
    </citation>
    <scope>NUCLEOTIDE SEQUENCE</scope>
    <source>
        <strain evidence="3">CHS0354</strain>
        <tissue evidence="3">Mantle</tissue>
    </source>
</reference>
<evidence type="ECO:0000256" key="1">
    <source>
        <dbReference type="SAM" id="MobiDB-lite"/>
    </source>
</evidence>
<evidence type="ECO:0000313" key="4">
    <source>
        <dbReference type="Proteomes" id="UP001195483"/>
    </source>
</evidence>
<reference evidence="3" key="1">
    <citation type="journal article" date="2021" name="Genome Biol. Evol.">
        <title>A High-Quality Reference Genome for a Parasitic Bivalve with Doubly Uniparental Inheritance (Bivalvia: Unionida).</title>
        <authorList>
            <person name="Smith C.H."/>
        </authorList>
    </citation>
    <scope>NUCLEOTIDE SEQUENCE</scope>
    <source>
        <strain evidence="3">CHS0354</strain>
    </source>
</reference>
<keyword evidence="2" id="KW-0812">Transmembrane</keyword>
<evidence type="ECO:0000256" key="2">
    <source>
        <dbReference type="SAM" id="Phobius"/>
    </source>
</evidence>
<protein>
    <submittedName>
        <fullName evidence="3">Uncharacterized protein</fullName>
    </submittedName>
</protein>
<keyword evidence="2" id="KW-0472">Membrane</keyword>
<name>A0AAE0VWK6_9BIVA</name>
<feature type="transmembrane region" description="Helical" evidence="2">
    <location>
        <begin position="136"/>
        <end position="160"/>
    </location>
</feature>
<dbReference type="Gene3D" id="1.20.140.150">
    <property type="match status" value="1"/>
</dbReference>
<keyword evidence="2" id="KW-1133">Transmembrane helix</keyword>
<gene>
    <name evidence="3" type="ORF">CHS0354_019468</name>
</gene>
<feature type="region of interest" description="Disordered" evidence="1">
    <location>
        <begin position="230"/>
        <end position="257"/>
    </location>
</feature>
<accession>A0AAE0VWK6</accession>
<comment type="caution">
    <text evidence="3">The sequence shown here is derived from an EMBL/GenBank/DDBJ whole genome shotgun (WGS) entry which is preliminary data.</text>
</comment>
<feature type="region of interest" description="Disordered" evidence="1">
    <location>
        <begin position="269"/>
        <end position="299"/>
    </location>
</feature>
<feature type="transmembrane region" description="Helical" evidence="2">
    <location>
        <begin position="180"/>
        <end position="202"/>
    </location>
</feature>
<organism evidence="3 4">
    <name type="scientific">Potamilus streckersoni</name>
    <dbReference type="NCBI Taxonomy" id="2493646"/>
    <lineage>
        <taxon>Eukaryota</taxon>
        <taxon>Metazoa</taxon>
        <taxon>Spiralia</taxon>
        <taxon>Lophotrochozoa</taxon>
        <taxon>Mollusca</taxon>
        <taxon>Bivalvia</taxon>
        <taxon>Autobranchia</taxon>
        <taxon>Heteroconchia</taxon>
        <taxon>Palaeoheterodonta</taxon>
        <taxon>Unionida</taxon>
        <taxon>Unionoidea</taxon>
        <taxon>Unionidae</taxon>
        <taxon>Ambleminae</taxon>
        <taxon>Lampsilini</taxon>
        <taxon>Potamilus</taxon>
    </lineage>
</organism>
<dbReference type="AlphaFoldDB" id="A0AAE0VWK6"/>